<evidence type="ECO:0000256" key="1">
    <source>
        <dbReference type="SAM" id="Phobius"/>
    </source>
</evidence>
<feature type="transmembrane region" description="Helical" evidence="1">
    <location>
        <begin position="237"/>
        <end position="260"/>
    </location>
</feature>
<reference evidence="2 3" key="1">
    <citation type="submission" date="2019-10" db="EMBL/GenBank/DDBJ databases">
        <title>Alcanivorax sp.PA15-N-34 draft genome sequence.</title>
        <authorList>
            <person name="Liao X."/>
            <person name="Shao Z."/>
        </authorList>
    </citation>
    <scope>NUCLEOTIDE SEQUENCE [LARGE SCALE GENOMIC DNA]</scope>
    <source>
        <strain evidence="2 3">PA15-N-34</strain>
    </source>
</reference>
<accession>A0A6N7LTJ0</accession>
<dbReference type="RefSeq" id="WP_153499590.1">
    <property type="nucleotide sequence ID" value="NZ_WIRE01000001.1"/>
</dbReference>
<evidence type="ECO:0000313" key="2">
    <source>
        <dbReference type="EMBL" id="MQX52686.1"/>
    </source>
</evidence>
<feature type="transmembrane region" description="Helical" evidence="1">
    <location>
        <begin position="6"/>
        <end position="28"/>
    </location>
</feature>
<dbReference type="AlphaFoldDB" id="A0A6N7LTJ0"/>
<keyword evidence="1" id="KW-0472">Membrane</keyword>
<protein>
    <submittedName>
        <fullName evidence="2">Uncharacterized protein</fullName>
    </submittedName>
</protein>
<organism evidence="2 3">
    <name type="scientific">Alcanivorax sediminis</name>
    <dbReference type="NCBI Taxonomy" id="2663008"/>
    <lineage>
        <taxon>Bacteria</taxon>
        <taxon>Pseudomonadati</taxon>
        <taxon>Pseudomonadota</taxon>
        <taxon>Gammaproteobacteria</taxon>
        <taxon>Oceanospirillales</taxon>
        <taxon>Alcanivoracaceae</taxon>
        <taxon>Alcanivorax</taxon>
    </lineage>
</organism>
<gene>
    <name evidence="2" type="ORF">GFN93_05455</name>
</gene>
<dbReference type="Proteomes" id="UP000469421">
    <property type="component" value="Unassembled WGS sequence"/>
</dbReference>
<name>A0A6N7LTJ0_9GAMM</name>
<proteinExistence type="predicted"/>
<sequence>MEYLKNNALGVLGTIVGLLGIILSVYFYTASKQSRELAFIAGPNHTIFSGNTSFFDPGIKIVSSSTGKEIESNIYLNEITIWNNGNSSIRKNNILKPLKINYPHSTRVIGAFVIEQTRQDILNADVIFTENSNSLIVSADIMEPGDGFKTQVVYASNEPKQASLEGTIEGLKNFDNEENITNANLAYGIGKLIIIIFLILAVFLAIALLISGFEWLIQKFFPKKSEEIIRKLGSLISYSWIFFVIVIVIAFMASLAYSFADKSAKESLPRMKTVRAELAPSDQTDLD</sequence>
<comment type="caution">
    <text evidence="2">The sequence shown here is derived from an EMBL/GenBank/DDBJ whole genome shotgun (WGS) entry which is preliminary data.</text>
</comment>
<evidence type="ECO:0000313" key="3">
    <source>
        <dbReference type="Proteomes" id="UP000469421"/>
    </source>
</evidence>
<keyword evidence="3" id="KW-1185">Reference proteome</keyword>
<keyword evidence="1" id="KW-1133">Transmembrane helix</keyword>
<keyword evidence="1" id="KW-0812">Transmembrane</keyword>
<dbReference type="EMBL" id="WIRE01000001">
    <property type="protein sequence ID" value="MQX52686.1"/>
    <property type="molecule type" value="Genomic_DNA"/>
</dbReference>
<feature type="transmembrane region" description="Helical" evidence="1">
    <location>
        <begin position="192"/>
        <end position="217"/>
    </location>
</feature>